<name>A0A9W5R8P9_BACCE</name>
<dbReference type="AlphaFoldDB" id="A0A9W5R8P9"/>
<comment type="caution">
    <text evidence="6">The sequence shown here is derived from an EMBL/GenBank/DDBJ whole genome shotgun (WGS) entry which is preliminary data.</text>
</comment>
<dbReference type="GO" id="GO:0004314">
    <property type="term" value="F:[acyl-carrier-protein] S-malonyltransferase activity"/>
    <property type="evidence" value="ECO:0007669"/>
    <property type="project" value="UniProtKB-EC"/>
</dbReference>
<reference evidence="6 7" key="1">
    <citation type="submission" date="2012-12" db="EMBL/GenBank/DDBJ databases">
        <title>The Genome Sequence of Bacillus cereus VD184.</title>
        <authorList>
            <consortium name="The Broad Institute Genome Sequencing Platform"/>
            <consortium name="The Broad Institute Genome Sequencing Center for Infectious Disease"/>
            <person name="Feldgarden M."/>
            <person name="Van der Auwera G.A."/>
            <person name="Mahillon J."/>
            <person name="Duprez V."/>
            <person name="Timmery S."/>
            <person name="Mattelet C."/>
            <person name="Dierick K."/>
            <person name="Sun M."/>
            <person name="Yu Z."/>
            <person name="Zhu L."/>
            <person name="Hu X."/>
            <person name="Shank E.B."/>
            <person name="Swiecicka I."/>
            <person name="Hansen B.M."/>
            <person name="Andrup L."/>
            <person name="Walker B."/>
            <person name="Young S.K."/>
            <person name="Zeng Q."/>
            <person name="Gargeya S."/>
            <person name="Fitzgerald M."/>
            <person name="Haas B."/>
            <person name="Abouelleil A."/>
            <person name="Alvarado L."/>
            <person name="Arachchi H.M."/>
            <person name="Berlin A.M."/>
            <person name="Chapman S.B."/>
            <person name="Dewar J."/>
            <person name="Goldberg J."/>
            <person name="Griggs A."/>
            <person name="Gujja S."/>
            <person name="Hansen M."/>
            <person name="Howarth C."/>
            <person name="Imamovic A."/>
            <person name="Larimer J."/>
            <person name="McCowan C."/>
            <person name="Murphy C."/>
            <person name="Neiman D."/>
            <person name="Pearson M."/>
            <person name="Priest M."/>
            <person name="Roberts A."/>
            <person name="Saif S."/>
            <person name="Shea T."/>
            <person name="Sisk P."/>
            <person name="Sykes S."/>
            <person name="Wortman J."/>
            <person name="Nusbaum C."/>
            <person name="Birren B."/>
        </authorList>
    </citation>
    <scope>NUCLEOTIDE SEQUENCE [LARGE SCALE GENOMIC DNA]</scope>
    <source>
        <strain evidence="6 7">VD184</strain>
    </source>
</reference>
<dbReference type="InterPro" id="IPR016036">
    <property type="entry name" value="Malonyl_transacylase_ACP-bd"/>
</dbReference>
<dbReference type="NCBIfam" id="TIGR00128">
    <property type="entry name" value="fabD"/>
    <property type="match status" value="1"/>
</dbReference>
<dbReference type="InterPro" id="IPR001227">
    <property type="entry name" value="Ac_transferase_dom_sf"/>
</dbReference>
<organism evidence="6 7">
    <name type="scientific">Bacillus cereus VD184</name>
    <dbReference type="NCBI Taxonomy" id="1053242"/>
    <lineage>
        <taxon>Bacteria</taxon>
        <taxon>Bacillati</taxon>
        <taxon>Bacillota</taxon>
        <taxon>Bacilli</taxon>
        <taxon>Bacillales</taxon>
        <taxon>Bacillaceae</taxon>
        <taxon>Bacillus</taxon>
        <taxon>Bacillus cereus group</taxon>
    </lineage>
</organism>
<dbReference type="SUPFAM" id="SSF55048">
    <property type="entry name" value="Probable ACP-binding domain of malonyl-CoA ACP transacylase"/>
    <property type="match status" value="1"/>
</dbReference>
<sequence>MEKIAMLFPGQGSQYVGMGKALCEEFSLAKMVFEEASDVLHMDLKKICFSGDSKVLTSTENAQPAILTTSVAMFRVYLQEFGVFPDYVAGHSLGEFSALTCMQAISFSDALKLVRTRGQLMKAASDMHTGMMLAINNSDKNIVKEVLEKLNEQGNLVSIACYNSPTQTVISGDTQAIHQVESFLKQKKVSTSLLNVSAPFHSSLMESVAKSFTKHLDNNKYHSFKGKIISNTTALPYVSIEEMKRNLTLQITKAVKWSQTIGYLKNQGVTVAIEMGPKGVLTNLSKGHVQEMEFFSYDKGTDKKLLFDRLNVAPRPKYSLITRCLGMMVATKNYNMDTSEYMSEVINSIRILRNIQEDLELNDKKPSIEQMHYALKLLKTVFDTKRVPFQEQQKRFEKLYEETGVKYSF</sequence>
<feature type="domain" description="Malonyl-CoA:ACP transacylase (MAT)" evidence="5">
    <location>
        <begin position="7"/>
        <end position="318"/>
    </location>
</feature>
<dbReference type="RefSeq" id="WP_016122313.1">
    <property type="nucleotide sequence ID" value="NZ_KB976826.1"/>
</dbReference>
<evidence type="ECO:0000256" key="1">
    <source>
        <dbReference type="ARBA" id="ARBA00013258"/>
    </source>
</evidence>
<evidence type="ECO:0000313" key="7">
    <source>
        <dbReference type="Proteomes" id="UP000014028"/>
    </source>
</evidence>
<dbReference type="EMBL" id="AHFK01000033">
    <property type="protein sequence ID" value="EOQ16524.1"/>
    <property type="molecule type" value="Genomic_DNA"/>
</dbReference>
<proteinExistence type="predicted"/>
<protein>
    <recommendedName>
        <fullName evidence="1">[acyl-carrier-protein] S-malonyltransferase</fullName>
        <ecNumber evidence="1">2.3.1.39</ecNumber>
    </recommendedName>
</protein>
<dbReference type="PANTHER" id="PTHR42681:SF1">
    <property type="entry name" value="MALONYL-COA-ACYL CARRIER PROTEIN TRANSACYLASE, MITOCHONDRIAL"/>
    <property type="match status" value="1"/>
</dbReference>
<dbReference type="Gene3D" id="3.30.70.250">
    <property type="entry name" value="Malonyl-CoA ACP transacylase, ACP-binding"/>
    <property type="match status" value="1"/>
</dbReference>
<dbReference type="InterPro" id="IPR016035">
    <property type="entry name" value="Acyl_Trfase/lysoPLipase"/>
</dbReference>
<dbReference type="Proteomes" id="UP000014028">
    <property type="component" value="Unassembled WGS sequence"/>
</dbReference>
<evidence type="ECO:0000256" key="4">
    <source>
        <dbReference type="ARBA" id="ARBA00048462"/>
    </source>
</evidence>
<gene>
    <name evidence="6" type="ORF">IKC_04447</name>
</gene>
<dbReference type="Gene3D" id="3.40.366.10">
    <property type="entry name" value="Malonyl-Coenzyme A Acyl Carrier Protein, domain 2"/>
    <property type="match status" value="1"/>
</dbReference>
<evidence type="ECO:0000256" key="3">
    <source>
        <dbReference type="ARBA" id="ARBA00023315"/>
    </source>
</evidence>
<dbReference type="Pfam" id="PF00698">
    <property type="entry name" value="Acyl_transf_1"/>
    <property type="match status" value="1"/>
</dbReference>
<dbReference type="PANTHER" id="PTHR42681">
    <property type="entry name" value="MALONYL-COA-ACYL CARRIER PROTEIN TRANSACYLASE, MITOCHONDRIAL"/>
    <property type="match status" value="1"/>
</dbReference>
<evidence type="ECO:0000313" key="6">
    <source>
        <dbReference type="EMBL" id="EOQ16524.1"/>
    </source>
</evidence>
<evidence type="ECO:0000256" key="2">
    <source>
        <dbReference type="ARBA" id="ARBA00022679"/>
    </source>
</evidence>
<keyword evidence="3" id="KW-0012">Acyltransferase</keyword>
<accession>A0A9W5R8P9</accession>
<dbReference type="EC" id="2.3.1.39" evidence="1"/>
<dbReference type="InterPro" id="IPR004410">
    <property type="entry name" value="Malonyl_CoA-ACP_transAc_FabD"/>
</dbReference>
<keyword evidence="2" id="KW-0808">Transferase</keyword>
<dbReference type="InterPro" id="IPR014043">
    <property type="entry name" value="Acyl_transferase_dom"/>
</dbReference>
<dbReference type="SUPFAM" id="SSF52151">
    <property type="entry name" value="FabD/lysophospholipase-like"/>
    <property type="match status" value="1"/>
</dbReference>
<evidence type="ECO:0000259" key="5">
    <source>
        <dbReference type="SMART" id="SM00827"/>
    </source>
</evidence>
<comment type="catalytic activity">
    <reaction evidence="4">
        <text>holo-[ACP] + malonyl-CoA = malonyl-[ACP] + CoA</text>
        <dbReference type="Rhea" id="RHEA:41792"/>
        <dbReference type="Rhea" id="RHEA-COMP:9623"/>
        <dbReference type="Rhea" id="RHEA-COMP:9685"/>
        <dbReference type="ChEBI" id="CHEBI:57287"/>
        <dbReference type="ChEBI" id="CHEBI:57384"/>
        <dbReference type="ChEBI" id="CHEBI:64479"/>
        <dbReference type="ChEBI" id="CHEBI:78449"/>
        <dbReference type="EC" id="2.3.1.39"/>
    </reaction>
</comment>
<dbReference type="InterPro" id="IPR050858">
    <property type="entry name" value="Mal-CoA-ACP_Trans/PKS_FabD"/>
</dbReference>
<dbReference type="SMART" id="SM00827">
    <property type="entry name" value="PKS_AT"/>
    <property type="match status" value="1"/>
</dbReference>
<dbReference type="GO" id="GO:0006633">
    <property type="term" value="P:fatty acid biosynthetic process"/>
    <property type="evidence" value="ECO:0007669"/>
    <property type="project" value="TreeGrafter"/>
</dbReference>